<organism evidence="3">
    <name type="scientific">Ignisphaera aggregans</name>
    <dbReference type="NCBI Taxonomy" id="334771"/>
    <lineage>
        <taxon>Archaea</taxon>
        <taxon>Thermoproteota</taxon>
        <taxon>Thermoprotei</taxon>
        <taxon>Desulfurococcales</taxon>
        <taxon>Desulfurococcaceae</taxon>
        <taxon>Ignisphaera</taxon>
    </lineage>
</organism>
<comment type="caution">
    <text evidence="3">The sequence shown here is derived from an EMBL/GenBank/DDBJ whole genome shotgun (WGS) entry which is preliminary data.</text>
</comment>
<reference evidence="3" key="1">
    <citation type="journal article" date="2020" name="mSystems">
        <title>Genome- and Community-Level Interaction Insights into Carbon Utilization and Element Cycling Functions of Hydrothermarchaeota in Hydrothermal Sediment.</title>
        <authorList>
            <person name="Zhou Z."/>
            <person name="Liu Y."/>
            <person name="Xu W."/>
            <person name="Pan J."/>
            <person name="Luo Z.H."/>
            <person name="Li M."/>
        </authorList>
    </citation>
    <scope>NUCLEOTIDE SEQUENCE [LARGE SCALE GENOMIC DNA]</scope>
    <source>
        <strain evidence="3">SpSt-688</strain>
    </source>
</reference>
<dbReference type="InterPro" id="IPR052216">
    <property type="entry name" value="CRISPR_Csm3_endoribonuclease"/>
</dbReference>
<dbReference type="InterPro" id="IPR005537">
    <property type="entry name" value="RAMP_III_fam"/>
</dbReference>
<dbReference type="PANTHER" id="PTHR35579">
    <property type="entry name" value="CRISPR SYSTEM CMS ENDORIBONUCLEASE CSM3"/>
    <property type="match status" value="1"/>
</dbReference>
<evidence type="ECO:0000313" key="3">
    <source>
        <dbReference type="EMBL" id="HGT98570.1"/>
    </source>
</evidence>
<feature type="domain" description="CRISPR type III-associated protein" evidence="2">
    <location>
        <begin position="41"/>
        <end position="279"/>
    </location>
</feature>
<keyword evidence="1" id="KW-0051">Antiviral defense</keyword>
<protein>
    <recommendedName>
        <fullName evidence="2">CRISPR type III-associated protein domain-containing protein</fullName>
    </recommendedName>
</protein>
<evidence type="ECO:0000256" key="1">
    <source>
        <dbReference type="ARBA" id="ARBA00023118"/>
    </source>
</evidence>
<proteinExistence type="predicted"/>
<accession>A0A7J3MYN0</accession>
<name>A0A7J3MYN0_9CREN</name>
<dbReference type="PANTHER" id="PTHR35579:SF6">
    <property type="entry name" value="DUF324 DOMAIN-CONTAINING PROTEIN"/>
    <property type="match status" value="1"/>
</dbReference>
<evidence type="ECO:0000259" key="2">
    <source>
        <dbReference type="Pfam" id="PF03787"/>
    </source>
</evidence>
<dbReference type="Pfam" id="PF03787">
    <property type="entry name" value="RAMPs"/>
    <property type="match status" value="1"/>
</dbReference>
<dbReference type="EMBL" id="DTDH01000122">
    <property type="protein sequence ID" value="HGT98570.1"/>
    <property type="molecule type" value="Genomic_DNA"/>
</dbReference>
<gene>
    <name evidence="3" type="ORF">ENU64_03990</name>
</gene>
<sequence>MDIDEESVLNSIRDLIAWSSKLNTLLYLELVFKPFNDYTYLHISGEKDSMYIPVYRVRGEPYIPISSIYGALRHIAEAVARSSLNSVSNDIEKMFIDMHCKQKDGGLRHICSNNFDYLKTIHELIRTLFEKGRDIERYFVTQDTKAEIFVVIDKALQIKNIEAIPSSVEPLLSFLCPICRLFGGLGMKSMITLLDVKIVPEAVTTQTQTSINRSLGIAHTGYLYSTEYIALNELKLKIIVRNIKINSIESKILKALLTYLKDIGISIGGRKTLGLGRLKVDPDKSTGIYINLNTINNREELIKTIIAPETLTKQHLTSIINMLDTSDHQ</sequence>
<dbReference type="AlphaFoldDB" id="A0A7J3MYN0"/>
<dbReference type="GO" id="GO:0051607">
    <property type="term" value="P:defense response to virus"/>
    <property type="evidence" value="ECO:0007669"/>
    <property type="project" value="UniProtKB-KW"/>
</dbReference>